<name>A0A6J7EVZ4_9ZZZZ</name>
<dbReference type="EMBL" id="CAFBLY010000078">
    <property type="protein sequence ID" value="CAB4885235.1"/>
    <property type="molecule type" value="Genomic_DNA"/>
</dbReference>
<dbReference type="AlphaFoldDB" id="A0A6J7EVZ4"/>
<proteinExistence type="predicted"/>
<evidence type="ECO:0000313" key="1">
    <source>
        <dbReference type="EMBL" id="CAB4885235.1"/>
    </source>
</evidence>
<reference evidence="1" key="1">
    <citation type="submission" date="2020-05" db="EMBL/GenBank/DDBJ databases">
        <authorList>
            <person name="Chiriac C."/>
            <person name="Salcher M."/>
            <person name="Ghai R."/>
            <person name="Kavagutti S V."/>
        </authorList>
    </citation>
    <scope>NUCLEOTIDE SEQUENCE</scope>
</reference>
<organism evidence="1">
    <name type="scientific">freshwater metagenome</name>
    <dbReference type="NCBI Taxonomy" id="449393"/>
    <lineage>
        <taxon>unclassified sequences</taxon>
        <taxon>metagenomes</taxon>
        <taxon>ecological metagenomes</taxon>
    </lineage>
</organism>
<accession>A0A6J7EVZ4</accession>
<sequence length="143" mass="13848">MRLSIINFAGTARTLVAVGTVSEPSILATTRALTPRIGSSRAASGVLRTGTGLIIGSAGVGDCSERSRTSFCVAEVGVAEVGVGEVGVAEVGVAEVGVGVATTAALAAFGVGGTPPRGASAIGALVAPEELIVGDVKVLFAGL</sequence>
<gene>
    <name evidence="1" type="ORF">UFOPK3480_00879</name>
</gene>
<protein>
    <submittedName>
        <fullName evidence="1">Unannotated protein</fullName>
    </submittedName>
</protein>